<reference evidence="2" key="2">
    <citation type="submission" date="2023-07" db="EMBL/GenBank/DDBJ databases">
        <title>Genomic analysis of Rhodococcus opacus VOC-14 with glycol ethers degradation activity.</title>
        <authorList>
            <person name="Narkevich D.A."/>
            <person name="Hlushen A.M."/>
            <person name="Akhremchuk A.E."/>
            <person name="Sikolenko M.A."/>
            <person name="Valentovich L.N."/>
        </authorList>
    </citation>
    <scope>NUCLEOTIDE SEQUENCE</scope>
    <source>
        <strain evidence="2">VOC-14</strain>
        <plasmid evidence="2">pRho-VOC14-L</plasmid>
    </source>
</reference>
<sequence length="41" mass="4379">MGAGSVHETLVDDGMDYRRTLGAQVTTDVRHDFGGSAVVTR</sequence>
<keyword evidence="3" id="KW-1185">Reference proteome</keyword>
<evidence type="ECO:0000313" key="3">
    <source>
        <dbReference type="Proteomes" id="UP001066327"/>
    </source>
</evidence>
<geneLocation type="plasmid" evidence="2 4">
    <name>pRho-VOC14-L</name>
</geneLocation>
<accession>A0AAX3YV30</accession>
<dbReference type="EMBL" id="JAPWIS010000043">
    <property type="protein sequence ID" value="MCZ4590220.1"/>
    <property type="molecule type" value="Genomic_DNA"/>
</dbReference>
<organism evidence="2 4">
    <name type="scientific">Rhodococcus opacus</name>
    <name type="common">Nocardia opaca</name>
    <dbReference type="NCBI Taxonomy" id="37919"/>
    <lineage>
        <taxon>Bacteria</taxon>
        <taxon>Bacillati</taxon>
        <taxon>Actinomycetota</taxon>
        <taxon>Actinomycetes</taxon>
        <taxon>Mycobacteriales</taxon>
        <taxon>Nocardiaceae</taxon>
        <taxon>Rhodococcus</taxon>
    </lineage>
</organism>
<keyword evidence="2" id="KW-0614">Plasmid</keyword>
<proteinExistence type="predicted"/>
<dbReference type="RefSeq" id="WP_269592925.1">
    <property type="nucleotide sequence ID" value="NZ_CP130956.1"/>
</dbReference>
<gene>
    <name evidence="1" type="ORF">O4328_42530</name>
    <name evidence="2" type="ORF">Q5707_43840</name>
</gene>
<dbReference type="Proteomes" id="UP001231166">
    <property type="component" value="Plasmid pRho-VOC14-L"/>
</dbReference>
<name>A0AAX3YV30_RHOOP</name>
<evidence type="ECO:0000313" key="2">
    <source>
        <dbReference type="EMBL" id="WLF52321.1"/>
    </source>
</evidence>
<evidence type="ECO:0000313" key="4">
    <source>
        <dbReference type="Proteomes" id="UP001231166"/>
    </source>
</evidence>
<protein>
    <submittedName>
        <fullName evidence="2">Uncharacterized protein</fullName>
    </submittedName>
</protein>
<dbReference type="EMBL" id="CP130956">
    <property type="protein sequence ID" value="WLF52321.1"/>
    <property type="molecule type" value="Genomic_DNA"/>
</dbReference>
<dbReference type="AlphaFoldDB" id="A0AAX3YV30"/>
<evidence type="ECO:0000313" key="1">
    <source>
        <dbReference type="EMBL" id="MCZ4590220.1"/>
    </source>
</evidence>
<dbReference type="Proteomes" id="UP001066327">
    <property type="component" value="Unassembled WGS sequence"/>
</dbReference>
<reference evidence="1" key="1">
    <citation type="submission" date="2022-12" db="EMBL/GenBank/DDBJ databases">
        <authorList>
            <person name="Krivoruchko A.V."/>
            <person name="Elkin A."/>
        </authorList>
    </citation>
    <scope>NUCLEOTIDE SEQUENCE</scope>
    <source>
        <strain evidence="1">IEGM 249</strain>
    </source>
</reference>